<dbReference type="OMA" id="SMENIEF"/>
<dbReference type="PANTHER" id="PTHR43705">
    <property type="entry name" value="HYDROXYACYLGLUTATHIONE HYDROLASE"/>
    <property type="match status" value="1"/>
</dbReference>
<dbReference type="EC" id="3.1.2.6" evidence="1"/>
<dbReference type="PANTHER" id="PTHR43705:SF1">
    <property type="entry name" value="HYDROXYACYLGLUTATHIONE HYDROLASE GLOB"/>
    <property type="match status" value="1"/>
</dbReference>
<dbReference type="InterPro" id="IPR050110">
    <property type="entry name" value="Glyoxalase_II_hydrolase"/>
</dbReference>
<proteinExistence type="predicted"/>
<dbReference type="EMBL" id="PDCK01000044">
    <property type="protein sequence ID" value="PRQ22931.1"/>
    <property type="molecule type" value="Genomic_DNA"/>
</dbReference>
<protein>
    <submittedName>
        <fullName evidence="1">Putative hydroxyacylglutathione hydrolase</fullName>
        <ecNumber evidence="1">3.1.2.6</ecNumber>
    </submittedName>
</protein>
<sequence>MTETNGCLQAMRSMLWGCMPGYTKGHINFYFPGSGSIFIGDTLFSLSCGKLFEGTPDQMQSSLTKIMSLPADTEVYFGHEYTLSSSKFALFIEPKNEALQS</sequence>
<name>A0A2P6PLX0_ROSCH</name>
<keyword evidence="1" id="KW-0378">Hydrolase</keyword>
<evidence type="ECO:0000313" key="2">
    <source>
        <dbReference type="Proteomes" id="UP000238479"/>
    </source>
</evidence>
<dbReference type="Gene3D" id="3.60.15.10">
    <property type="entry name" value="Ribonuclease Z/Hydroxyacylglutathione hydrolase-like"/>
    <property type="match status" value="1"/>
</dbReference>
<dbReference type="Gramene" id="PRQ22931">
    <property type="protein sequence ID" value="PRQ22931"/>
    <property type="gene ID" value="RchiOBHm_Chr6g0255691"/>
</dbReference>
<dbReference type="STRING" id="74649.A0A2P6PLX0"/>
<accession>A0A2P6PLX0</accession>
<reference evidence="1 2" key="1">
    <citation type="journal article" date="2018" name="Nat. Genet.">
        <title>The Rosa genome provides new insights in the design of modern roses.</title>
        <authorList>
            <person name="Bendahmane M."/>
        </authorList>
    </citation>
    <scope>NUCLEOTIDE SEQUENCE [LARGE SCALE GENOMIC DNA]</scope>
    <source>
        <strain evidence="2">cv. Old Blush</strain>
    </source>
</reference>
<dbReference type="GO" id="GO:0004416">
    <property type="term" value="F:hydroxyacylglutathione hydrolase activity"/>
    <property type="evidence" value="ECO:0007669"/>
    <property type="project" value="UniProtKB-EC"/>
</dbReference>
<organism evidence="1 2">
    <name type="scientific">Rosa chinensis</name>
    <name type="common">China rose</name>
    <dbReference type="NCBI Taxonomy" id="74649"/>
    <lineage>
        <taxon>Eukaryota</taxon>
        <taxon>Viridiplantae</taxon>
        <taxon>Streptophyta</taxon>
        <taxon>Embryophyta</taxon>
        <taxon>Tracheophyta</taxon>
        <taxon>Spermatophyta</taxon>
        <taxon>Magnoliopsida</taxon>
        <taxon>eudicotyledons</taxon>
        <taxon>Gunneridae</taxon>
        <taxon>Pentapetalae</taxon>
        <taxon>rosids</taxon>
        <taxon>fabids</taxon>
        <taxon>Rosales</taxon>
        <taxon>Rosaceae</taxon>
        <taxon>Rosoideae</taxon>
        <taxon>Rosoideae incertae sedis</taxon>
        <taxon>Rosa</taxon>
    </lineage>
</organism>
<comment type="caution">
    <text evidence="1">The sequence shown here is derived from an EMBL/GenBank/DDBJ whole genome shotgun (WGS) entry which is preliminary data.</text>
</comment>
<dbReference type="SUPFAM" id="SSF56281">
    <property type="entry name" value="Metallo-hydrolase/oxidoreductase"/>
    <property type="match status" value="1"/>
</dbReference>
<dbReference type="Proteomes" id="UP000238479">
    <property type="component" value="Chromosome 6"/>
</dbReference>
<dbReference type="AlphaFoldDB" id="A0A2P6PLX0"/>
<gene>
    <name evidence="1" type="ORF">RchiOBHm_Chr6g0255691</name>
</gene>
<dbReference type="InterPro" id="IPR036866">
    <property type="entry name" value="RibonucZ/Hydroxyglut_hydro"/>
</dbReference>
<keyword evidence="2" id="KW-1185">Reference proteome</keyword>
<evidence type="ECO:0000313" key="1">
    <source>
        <dbReference type="EMBL" id="PRQ22931.1"/>
    </source>
</evidence>